<dbReference type="Proteomes" id="UP001208041">
    <property type="component" value="Unassembled WGS sequence"/>
</dbReference>
<organism evidence="1 2">
    <name type="scientific">Halocynthiibacter halioticoli</name>
    <dbReference type="NCBI Taxonomy" id="2986804"/>
    <lineage>
        <taxon>Bacteria</taxon>
        <taxon>Pseudomonadati</taxon>
        <taxon>Pseudomonadota</taxon>
        <taxon>Alphaproteobacteria</taxon>
        <taxon>Rhodobacterales</taxon>
        <taxon>Paracoccaceae</taxon>
        <taxon>Halocynthiibacter</taxon>
    </lineage>
</organism>
<dbReference type="RefSeq" id="WP_263954436.1">
    <property type="nucleotide sequence ID" value="NZ_JAOYFC010000002.1"/>
</dbReference>
<dbReference type="AlphaFoldDB" id="A0AAE3J1D7"/>
<dbReference type="EMBL" id="JAOYFC010000002">
    <property type="protein sequence ID" value="MCV6824930.1"/>
    <property type="molecule type" value="Genomic_DNA"/>
</dbReference>
<keyword evidence="2" id="KW-1185">Reference proteome</keyword>
<name>A0AAE3J1D7_9RHOB</name>
<sequence length="191" mass="20644">MIGHNGGPVTGTGWNKHCWSKARKDLLPQLPIEVIRTRLRRAKELGLDYKSYASVRSKTGHDIVALLFSSNALRVFKDGQPVAEAKLQKLAALKHCDSLIAAAIPVSPQSLANQLEDGGVQVLTAFEAPTLAHGIRETREAFKAALSPSKLPGDKVLIVGDTMLEAEWADIARLGAYLPAETYFAGQNCQS</sequence>
<accession>A0AAE3J1D7</accession>
<comment type="caution">
    <text evidence="1">The sequence shown here is derived from an EMBL/GenBank/DDBJ whole genome shotgun (WGS) entry which is preliminary data.</text>
</comment>
<proteinExistence type="predicted"/>
<reference evidence="1" key="1">
    <citation type="submission" date="2022-10" db="EMBL/GenBank/DDBJ databases">
        <authorList>
            <person name="Yue Y."/>
        </authorList>
    </citation>
    <scope>NUCLEOTIDE SEQUENCE</scope>
    <source>
        <strain evidence="1">Z654</strain>
    </source>
</reference>
<protein>
    <submittedName>
        <fullName evidence="1">Uncharacterized protein</fullName>
    </submittedName>
</protein>
<gene>
    <name evidence="1" type="ORF">OH136_10220</name>
</gene>
<evidence type="ECO:0000313" key="2">
    <source>
        <dbReference type="Proteomes" id="UP001208041"/>
    </source>
</evidence>
<evidence type="ECO:0000313" key="1">
    <source>
        <dbReference type="EMBL" id="MCV6824930.1"/>
    </source>
</evidence>